<dbReference type="SUPFAM" id="SSF57850">
    <property type="entry name" value="RING/U-box"/>
    <property type="match status" value="1"/>
</dbReference>
<feature type="compositionally biased region" description="Basic residues" evidence="2">
    <location>
        <begin position="66"/>
        <end position="79"/>
    </location>
</feature>
<feature type="domain" description="SWIM-type" evidence="4">
    <location>
        <begin position="193"/>
        <end position="225"/>
    </location>
</feature>
<dbReference type="AlphaFoldDB" id="A0A067SNH5"/>
<evidence type="ECO:0000256" key="2">
    <source>
        <dbReference type="SAM" id="MobiDB-lite"/>
    </source>
</evidence>
<feature type="compositionally biased region" description="Low complexity" evidence="2">
    <location>
        <begin position="44"/>
        <end position="60"/>
    </location>
</feature>
<proteinExistence type="predicted"/>
<sequence>MVLSKRKRNGEFEAWTPPSQASMGAQGAPEAPDVTGPSPKKTRTNPTRSSRTTTSETVAPAPKPAPVKKPRATRAKKAPAAKQVTPPVASSSAPVYQAGPSQSVASTSYAAPSASAPVKKGRGKGKKKADPDEDPSGSQPEKRQAIFKPKCPQNIWDRVERVMTQRIFMIDRQRNGDELREEFSVLGSTGNVYTVVIDHKPRCNCPDAVKGNHCKHILFIFLKVLQVAQQSSFWYQKALLTTELEDIFRNAPLAPNSVAHAHIREAHARATGKIPADAPPLPADEGTGKKRIPGPDDDCPVCYDGMHGVAEASLVFCEECGNALHKECFGQWQRTAKSNGKDLTCVWCRANWVVAPAPGAGGVNMAGATRTMHGYGYLNLAGVSGVSPVRDTSTYYHGPRRGQHYYGWQDYD</sequence>
<accession>A0A067SNH5</accession>
<dbReference type="PANTHER" id="PTHR21540:SF0">
    <property type="entry name" value="PHD FAMILY PROTEIN"/>
    <property type="match status" value="1"/>
</dbReference>
<evidence type="ECO:0000313" key="6">
    <source>
        <dbReference type="Proteomes" id="UP000027222"/>
    </source>
</evidence>
<dbReference type="InterPro" id="IPR013083">
    <property type="entry name" value="Znf_RING/FYVE/PHD"/>
</dbReference>
<keyword evidence="1" id="KW-0862">Zinc</keyword>
<keyword evidence="6" id="KW-1185">Reference proteome</keyword>
<keyword evidence="1" id="KW-0479">Metal-binding</keyword>
<protein>
    <recommendedName>
        <fullName evidence="7">SWIM-type domain-containing protein</fullName>
    </recommendedName>
</protein>
<dbReference type="STRING" id="685588.A0A067SNH5"/>
<dbReference type="PANTHER" id="PTHR21540">
    <property type="entry name" value="RING FINGER AND SWIM DOMAIN-CONTAINING PROTEIN 2"/>
    <property type="match status" value="1"/>
</dbReference>
<dbReference type="CDD" id="cd16494">
    <property type="entry name" value="RING-CH-C4HC3_ZSWM2"/>
    <property type="match status" value="1"/>
</dbReference>
<keyword evidence="1" id="KW-0863">Zinc-finger</keyword>
<dbReference type="GO" id="GO:0008270">
    <property type="term" value="F:zinc ion binding"/>
    <property type="evidence" value="ECO:0007669"/>
    <property type="project" value="UniProtKB-KW"/>
</dbReference>
<reference evidence="6" key="1">
    <citation type="journal article" date="2014" name="Proc. Natl. Acad. Sci. U.S.A.">
        <title>Extensive sampling of basidiomycete genomes demonstrates inadequacy of the white-rot/brown-rot paradigm for wood decay fungi.</title>
        <authorList>
            <person name="Riley R."/>
            <person name="Salamov A.A."/>
            <person name="Brown D.W."/>
            <person name="Nagy L.G."/>
            <person name="Floudas D."/>
            <person name="Held B.W."/>
            <person name="Levasseur A."/>
            <person name="Lombard V."/>
            <person name="Morin E."/>
            <person name="Otillar R."/>
            <person name="Lindquist E.A."/>
            <person name="Sun H."/>
            <person name="LaButti K.M."/>
            <person name="Schmutz J."/>
            <person name="Jabbour D."/>
            <person name="Luo H."/>
            <person name="Baker S.E."/>
            <person name="Pisabarro A.G."/>
            <person name="Walton J.D."/>
            <person name="Blanchette R.A."/>
            <person name="Henrissat B."/>
            <person name="Martin F."/>
            <person name="Cullen D."/>
            <person name="Hibbett D.S."/>
            <person name="Grigoriev I.V."/>
        </authorList>
    </citation>
    <scope>NUCLEOTIDE SEQUENCE [LARGE SCALE GENOMIC DNA]</scope>
    <source>
        <strain evidence="6">CBS 339.88</strain>
    </source>
</reference>
<dbReference type="PROSITE" id="PS50089">
    <property type="entry name" value="ZF_RING_2"/>
    <property type="match status" value="1"/>
</dbReference>
<dbReference type="InterPro" id="IPR039903">
    <property type="entry name" value="Zswim2"/>
</dbReference>
<dbReference type="Proteomes" id="UP000027222">
    <property type="component" value="Unassembled WGS sequence"/>
</dbReference>
<dbReference type="PROSITE" id="PS50966">
    <property type="entry name" value="ZF_SWIM"/>
    <property type="match status" value="1"/>
</dbReference>
<evidence type="ECO:0000313" key="5">
    <source>
        <dbReference type="EMBL" id="KDR69269.1"/>
    </source>
</evidence>
<gene>
    <name evidence="5" type="ORF">GALMADRAFT_230775</name>
</gene>
<dbReference type="OrthoDB" id="2122982at2759"/>
<dbReference type="InterPro" id="IPR007527">
    <property type="entry name" value="Znf_SWIM"/>
</dbReference>
<dbReference type="GO" id="GO:0061630">
    <property type="term" value="F:ubiquitin protein ligase activity"/>
    <property type="evidence" value="ECO:0007669"/>
    <property type="project" value="InterPro"/>
</dbReference>
<dbReference type="Gene3D" id="3.30.40.10">
    <property type="entry name" value="Zinc/RING finger domain, C3HC4 (zinc finger)"/>
    <property type="match status" value="1"/>
</dbReference>
<dbReference type="HOGENOM" id="CLU_037984_2_1_1"/>
<feature type="compositionally biased region" description="Low complexity" evidence="2">
    <location>
        <begin position="103"/>
        <end position="118"/>
    </location>
</feature>
<feature type="compositionally biased region" description="Polar residues" evidence="2">
    <location>
        <begin position="88"/>
        <end position="102"/>
    </location>
</feature>
<evidence type="ECO:0000259" key="3">
    <source>
        <dbReference type="PROSITE" id="PS50089"/>
    </source>
</evidence>
<name>A0A067SNH5_GALM3</name>
<feature type="region of interest" description="Disordered" evidence="2">
    <location>
        <begin position="1"/>
        <end position="150"/>
    </location>
</feature>
<dbReference type="EMBL" id="KL142403">
    <property type="protein sequence ID" value="KDR69269.1"/>
    <property type="molecule type" value="Genomic_DNA"/>
</dbReference>
<organism evidence="5 6">
    <name type="scientific">Galerina marginata (strain CBS 339.88)</name>
    <dbReference type="NCBI Taxonomy" id="685588"/>
    <lineage>
        <taxon>Eukaryota</taxon>
        <taxon>Fungi</taxon>
        <taxon>Dikarya</taxon>
        <taxon>Basidiomycota</taxon>
        <taxon>Agaricomycotina</taxon>
        <taxon>Agaricomycetes</taxon>
        <taxon>Agaricomycetidae</taxon>
        <taxon>Agaricales</taxon>
        <taxon>Agaricineae</taxon>
        <taxon>Strophariaceae</taxon>
        <taxon>Galerina</taxon>
    </lineage>
</organism>
<feature type="domain" description="RING-type" evidence="3">
    <location>
        <begin position="299"/>
        <end position="349"/>
    </location>
</feature>
<evidence type="ECO:0000256" key="1">
    <source>
        <dbReference type="PROSITE-ProRule" id="PRU00175"/>
    </source>
</evidence>
<evidence type="ECO:0000259" key="4">
    <source>
        <dbReference type="PROSITE" id="PS50966"/>
    </source>
</evidence>
<evidence type="ECO:0008006" key="7">
    <source>
        <dbReference type="Google" id="ProtNLM"/>
    </source>
</evidence>
<dbReference type="InterPro" id="IPR001841">
    <property type="entry name" value="Znf_RING"/>
</dbReference>